<comment type="caution">
    <text evidence="2">The sequence shown here is derived from an EMBL/GenBank/DDBJ whole genome shotgun (WGS) entry which is preliminary data.</text>
</comment>
<evidence type="ECO:0000313" key="3">
    <source>
        <dbReference type="Proteomes" id="UP000226192"/>
    </source>
</evidence>
<keyword evidence="3" id="KW-1185">Reference proteome</keyword>
<evidence type="ECO:0008006" key="4">
    <source>
        <dbReference type="Google" id="ProtNLM"/>
    </source>
</evidence>
<name>A0A2C5XW49_9HYPO</name>
<organism evidence="2 3">
    <name type="scientific">Ophiocordyceps australis</name>
    <dbReference type="NCBI Taxonomy" id="1399860"/>
    <lineage>
        <taxon>Eukaryota</taxon>
        <taxon>Fungi</taxon>
        <taxon>Dikarya</taxon>
        <taxon>Ascomycota</taxon>
        <taxon>Pezizomycotina</taxon>
        <taxon>Sordariomycetes</taxon>
        <taxon>Hypocreomycetidae</taxon>
        <taxon>Hypocreales</taxon>
        <taxon>Ophiocordycipitaceae</taxon>
        <taxon>Ophiocordyceps</taxon>
    </lineage>
</organism>
<evidence type="ECO:0000256" key="1">
    <source>
        <dbReference type="SAM" id="MobiDB-lite"/>
    </source>
</evidence>
<feature type="compositionally biased region" description="Low complexity" evidence="1">
    <location>
        <begin position="96"/>
        <end position="129"/>
    </location>
</feature>
<feature type="region of interest" description="Disordered" evidence="1">
    <location>
        <begin position="95"/>
        <end position="161"/>
    </location>
</feature>
<gene>
    <name evidence="2" type="ORF">CDD81_1339</name>
</gene>
<proteinExistence type="predicted"/>
<dbReference type="OrthoDB" id="3565477at2759"/>
<dbReference type="AlphaFoldDB" id="A0A2C5XW49"/>
<accession>A0A2C5XW49</accession>
<evidence type="ECO:0000313" key="2">
    <source>
        <dbReference type="EMBL" id="PHH60687.1"/>
    </source>
</evidence>
<reference evidence="2 3" key="1">
    <citation type="submission" date="2017-06" db="EMBL/GenBank/DDBJ databases">
        <title>Ant-infecting Ophiocordyceps genomes reveal a high diversity of potential behavioral manipulation genes and a possible major role for enterotoxins.</title>
        <authorList>
            <person name="De Bekker C."/>
            <person name="Evans H.C."/>
            <person name="Brachmann A."/>
            <person name="Hughes D.P."/>
        </authorList>
    </citation>
    <scope>NUCLEOTIDE SEQUENCE [LARGE SCALE GENOMIC DNA]</scope>
    <source>
        <strain evidence="2 3">Map64</strain>
    </source>
</reference>
<sequence>MAGSALATDAGLSTDYQTHLITITACPPSVTNCPARSMTSSVITSILSESASTAYSTKVHTITSCAPDVTDCPAHSTVMSTQTYPVSIPTMPAGPPSSMLYPSPSSNKTNVGPSAVPSGPVGGNSPEASEPVETEPVETEPVETEPVETEPSQSTETQAPVCQGSSVTAITKSYTTVLTSVEYSTIEAPCATGVPPQGPSGTVSVPVVTPPVPTQAIPPPGGNNTIPPPITAGASSVAGSVLFAAGAGLVAVMLA</sequence>
<dbReference type="STRING" id="1399860.A0A2C5XW49"/>
<protein>
    <recommendedName>
        <fullName evidence="4">GPI anchored serine-rich protein</fullName>
    </recommendedName>
</protein>
<feature type="compositionally biased region" description="Low complexity" evidence="1">
    <location>
        <begin position="149"/>
        <end position="159"/>
    </location>
</feature>
<feature type="compositionally biased region" description="Acidic residues" evidence="1">
    <location>
        <begin position="130"/>
        <end position="148"/>
    </location>
</feature>
<dbReference type="Proteomes" id="UP000226192">
    <property type="component" value="Unassembled WGS sequence"/>
</dbReference>
<dbReference type="EMBL" id="NJET01000133">
    <property type="protein sequence ID" value="PHH60687.1"/>
    <property type="molecule type" value="Genomic_DNA"/>
</dbReference>